<dbReference type="GO" id="GO:0044660">
    <property type="term" value="P:viral release via pore formation in host cell membrane"/>
    <property type="evidence" value="ECO:0007669"/>
    <property type="project" value="InterPro"/>
</dbReference>
<name>A0A7H2ZSZ1_9GAMM</name>
<keyword evidence="1" id="KW-0472">Membrane</keyword>
<dbReference type="RefSeq" id="WP_151731100.1">
    <property type="nucleotide sequence ID" value="NZ_BKGQ01000004.1"/>
</dbReference>
<reference evidence="2 3" key="1">
    <citation type="submission" date="2020-09" db="EMBL/GenBank/DDBJ databases">
        <authorList>
            <person name="Chen F.-J."/>
            <person name="Lee Y.-T."/>
        </authorList>
    </citation>
    <scope>NUCLEOTIDE SEQUENCE [LARGE SCALE GENOMIC DNA]</scope>
    <source>
        <strain evidence="2 3">AS42</strain>
    </source>
</reference>
<accession>A0A7H2ZSZ1</accession>
<evidence type="ECO:0000313" key="2">
    <source>
        <dbReference type="EMBL" id="QOD72169.1"/>
    </source>
</evidence>
<reference evidence="3" key="2">
    <citation type="submission" date="2020-10" db="EMBL/GenBank/DDBJ databases">
        <title>Clinical and molecular characterization of Acinetobacter seifertii in Taiwan.</title>
        <authorList>
            <person name="Li L.-H."/>
            <person name="Yang Y.-S."/>
            <person name="Sun J.-R."/>
            <person name="Huang T.-W."/>
            <person name="Huang W.-C."/>
            <person name="Wang Y.-C."/>
            <person name="Kuo T.-H."/>
            <person name="Kuo S.-C."/>
            <person name="Chen T.-L."/>
        </authorList>
    </citation>
    <scope>NUCLEOTIDE SEQUENCE [LARGE SCALE GENOMIC DNA]</scope>
    <source>
        <strain evidence="3">AS42</strain>
    </source>
</reference>
<organism evidence="2 3">
    <name type="scientific">Acinetobacter seifertii</name>
    <dbReference type="NCBI Taxonomy" id="1530123"/>
    <lineage>
        <taxon>Bacteria</taxon>
        <taxon>Pseudomonadati</taxon>
        <taxon>Pseudomonadota</taxon>
        <taxon>Gammaproteobacteria</taxon>
        <taxon>Moraxellales</taxon>
        <taxon>Moraxellaceae</taxon>
        <taxon>Acinetobacter</taxon>
        <taxon>Acinetobacter calcoaceticus/baumannii complex</taxon>
    </lineage>
</organism>
<feature type="transmembrane region" description="Helical" evidence="1">
    <location>
        <begin position="36"/>
        <end position="56"/>
    </location>
</feature>
<dbReference type="AlphaFoldDB" id="A0A7H2ZSZ1"/>
<gene>
    <name evidence="2" type="ORF">IC779_13870</name>
</gene>
<feature type="transmembrane region" description="Helical" evidence="1">
    <location>
        <begin position="6"/>
        <end position="24"/>
    </location>
</feature>
<evidence type="ECO:0000313" key="3">
    <source>
        <dbReference type="Proteomes" id="UP000516672"/>
    </source>
</evidence>
<protein>
    <submittedName>
        <fullName evidence="2">Holin</fullName>
    </submittedName>
</protein>
<dbReference type="EMBL" id="CP061828">
    <property type="protein sequence ID" value="QOD72169.1"/>
    <property type="molecule type" value="Genomic_DNA"/>
</dbReference>
<dbReference type="Pfam" id="PF04550">
    <property type="entry name" value="Phage_holin_3_2"/>
    <property type="match status" value="1"/>
</dbReference>
<sequence>MQEHEKMALQLILMGVVIAMAKVLISTEKLTLRVVLGRAILNGFTTLGAGGALIWISDLNMLAILGLGAFLGTLGSQFVEAQAEKFVKEKVGSNEDK</sequence>
<keyword evidence="1" id="KW-0812">Transmembrane</keyword>
<feature type="transmembrane region" description="Helical" evidence="1">
    <location>
        <begin position="62"/>
        <end position="79"/>
    </location>
</feature>
<dbReference type="Proteomes" id="UP000516672">
    <property type="component" value="Chromosome"/>
</dbReference>
<proteinExistence type="predicted"/>
<dbReference type="InterPro" id="IPR007633">
    <property type="entry name" value="Phage_P2_Holin"/>
</dbReference>
<keyword evidence="1" id="KW-1133">Transmembrane helix</keyword>
<evidence type="ECO:0000256" key="1">
    <source>
        <dbReference type="SAM" id="Phobius"/>
    </source>
</evidence>